<evidence type="ECO:0000313" key="8">
    <source>
        <dbReference type="Proteomes" id="UP000807306"/>
    </source>
</evidence>
<evidence type="ECO:0000313" key="7">
    <source>
        <dbReference type="EMBL" id="KAF9533787.1"/>
    </source>
</evidence>
<evidence type="ECO:0000256" key="3">
    <source>
        <dbReference type="ARBA" id="ARBA00022512"/>
    </source>
</evidence>
<keyword evidence="6" id="KW-0732">Signal</keyword>
<keyword evidence="8" id="KW-1185">Reference proteome</keyword>
<comment type="subcellular location">
    <subcellularLocation>
        <location evidence="1 6">Secreted</location>
        <location evidence="1 6">Cell wall</location>
    </subcellularLocation>
</comment>
<dbReference type="GO" id="GO:0005199">
    <property type="term" value="F:structural constituent of cell wall"/>
    <property type="evidence" value="ECO:0007669"/>
    <property type="project" value="InterPro"/>
</dbReference>
<organism evidence="7 8">
    <name type="scientific">Crepidotus variabilis</name>
    <dbReference type="NCBI Taxonomy" id="179855"/>
    <lineage>
        <taxon>Eukaryota</taxon>
        <taxon>Fungi</taxon>
        <taxon>Dikarya</taxon>
        <taxon>Basidiomycota</taxon>
        <taxon>Agaricomycotina</taxon>
        <taxon>Agaricomycetes</taxon>
        <taxon>Agaricomycetidae</taxon>
        <taxon>Agaricales</taxon>
        <taxon>Agaricineae</taxon>
        <taxon>Crepidotaceae</taxon>
        <taxon>Crepidotus</taxon>
    </lineage>
</organism>
<proteinExistence type="inferred from homology"/>
<dbReference type="Pfam" id="PF01185">
    <property type="entry name" value="Hydrophobin"/>
    <property type="match status" value="1"/>
</dbReference>
<evidence type="ECO:0000256" key="2">
    <source>
        <dbReference type="ARBA" id="ARBA00010446"/>
    </source>
</evidence>
<evidence type="ECO:0000256" key="5">
    <source>
        <dbReference type="ARBA" id="ARBA00023157"/>
    </source>
</evidence>
<evidence type="ECO:0000256" key="6">
    <source>
        <dbReference type="RuleBase" id="RU365009"/>
    </source>
</evidence>
<comment type="caution">
    <text evidence="7">The sequence shown here is derived from an EMBL/GenBank/DDBJ whole genome shotgun (WGS) entry which is preliminary data.</text>
</comment>
<dbReference type="Proteomes" id="UP000807306">
    <property type="component" value="Unassembled WGS sequence"/>
</dbReference>
<keyword evidence="5 6" id="KW-1015">Disulfide bond</keyword>
<keyword evidence="3 6" id="KW-0134">Cell wall</keyword>
<accession>A0A9P6ERZ4</accession>
<dbReference type="OrthoDB" id="4225815at2759"/>
<dbReference type="GO" id="GO:0009277">
    <property type="term" value="C:fungal-type cell wall"/>
    <property type="evidence" value="ECO:0007669"/>
    <property type="project" value="InterPro"/>
</dbReference>
<evidence type="ECO:0000256" key="1">
    <source>
        <dbReference type="ARBA" id="ARBA00004191"/>
    </source>
</evidence>
<dbReference type="CDD" id="cd23507">
    <property type="entry name" value="hydrophobin_I"/>
    <property type="match status" value="1"/>
</dbReference>
<name>A0A9P6ERZ4_9AGAR</name>
<gene>
    <name evidence="7" type="ORF">CPB83DRAFT_756629</name>
</gene>
<keyword evidence="4 6" id="KW-0964">Secreted</keyword>
<evidence type="ECO:0000256" key="4">
    <source>
        <dbReference type="ARBA" id="ARBA00022525"/>
    </source>
</evidence>
<dbReference type="InterPro" id="IPR001338">
    <property type="entry name" value="Class_I_Hydrophobin"/>
</dbReference>
<feature type="non-terminal residue" evidence="7">
    <location>
        <position position="1"/>
    </location>
</feature>
<reference evidence="7" key="1">
    <citation type="submission" date="2020-11" db="EMBL/GenBank/DDBJ databases">
        <authorList>
            <consortium name="DOE Joint Genome Institute"/>
            <person name="Ahrendt S."/>
            <person name="Riley R."/>
            <person name="Andreopoulos W."/>
            <person name="Labutti K."/>
            <person name="Pangilinan J."/>
            <person name="Ruiz-Duenas F.J."/>
            <person name="Barrasa J.M."/>
            <person name="Sanchez-Garcia M."/>
            <person name="Camarero S."/>
            <person name="Miyauchi S."/>
            <person name="Serrano A."/>
            <person name="Linde D."/>
            <person name="Babiker R."/>
            <person name="Drula E."/>
            <person name="Ayuso-Fernandez I."/>
            <person name="Pacheco R."/>
            <person name="Padilla G."/>
            <person name="Ferreira P."/>
            <person name="Barriuso J."/>
            <person name="Kellner H."/>
            <person name="Castanera R."/>
            <person name="Alfaro M."/>
            <person name="Ramirez L."/>
            <person name="Pisabarro A.G."/>
            <person name="Kuo A."/>
            <person name="Tritt A."/>
            <person name="Lipzen A."/>
            <person name="He G."/>
            <person name="Yan M."/>
            <person name="Ng V."/>
            <person name="Cullen D."/>
            <person name="Martin F."/>
            <person name="Rosso M.-N."/>
            <person name="Henrissat B."/>
            <person name="Hibbett D."/>
            <person name="Martinez A.T."/>
            <person name="Grigoriev I.V."/>
        </authorList>
    </citation>
    <scope>NUCLEOTIDE SEQUENCE</scope>
    <source>
        <strain evidence="7">CBS 506.95</strain>
    </source>
</reference>
<protein>
    <recommendedName>
        <fullName evidence="6">Hydrophobin</fullName>
    </recommendedName>
</protein>
<dbReference type="AlphaFoldDB" id="A0A9P6ERZ4"/>
<sequence>NSCNTGPVQCCNTVKDNDAQTANLIHDLFGFNTPINGKVGFRCSSISGTGAGSTWCKLCYSTCLLL</sequence>
<dbReference type="EMBL" id="MU157827">
    <property type="protein sequence ID" value="KAF9533787.1"/>
    <property type="molecule type" value="Genomic_DNA"/>
</dbReference>
<comment type="similarity">
    <text evidence="2 6">Belongs to the fungal hydrophobin family.</text>
</comment>